<feature type="region of interest" description="Disordered" evidence="1">
    <location>
        <begin position="21"/>
        <end position="61"/>
    </location>
</feature>
<sequence>MKALLTAAALAIAFVAPAAEARVSPHHHGSHATSAAKVKTASKKTTKAKHKKAKKGHKKAA</sequence>
<feature type="signal peptide" evidence="2">
    <location>
        <begin position="1"/>
        <end position="18"/>
    </location>
</feature>
<dbReference type="AlphaFoldDB" id="A0A254N967"/>
<dbReference type="EMBL" id="NISI01000002">
    <property type="protein sequence ID" value="OWR04569.1"/>
    <property type="molecule type" value="Genomic_DNA"/>
</dbReference>
<dbReference type="RefSeq" id="WP_088482704.1">
    <property type="nucleotide sequence ID" value="NZ_NISI01000002.1"/>
</dbReference>
<evidence type="ECO:0000313" key="4">
    <source>
        <dbReference type="Proteomes" id="UP000197446"/>
    </source>
</evidence>
<reference evidence="3 4" key="1">
    <citation type="journal article" date="2007" name="Int. J. Syst. Evol. Microbiol.">
        <title>Description of Pelomonas aquatica sp. nov. and Pelomonas puraquae sp. nov., isolated from industrial and haemodialysis water.</title>
        <authorList>
            <person name="Gomila M."/>
            <person name="Bowien B."/>
            <person name="Falsen E."/>
            <person name="Moore E.R."/>
            <person name="Lalucat J."/>
        </authorList>
    </citation>
    <scope>NUCLEOTIDE SEQUENCE [LARGE SCALE GENOMIC DNA]</scope>
    <source>
        <strain evidence="3 4">CCUG 52769</strain>
    </source>
</reference>
<feature type="chain" id="PRO_5012987828" description="Acid-shock protein" evidence="2">
    <location>
        <begin position="19"/>
        <end position="61"/>
    </location>
</feature>
<protein>
    <recommendedName>
        <fullName evidence="5">Acid-shock protein</fullName>
    </recommendedName>
</protein>
<evidence type="ECO:0000256" key="1">
    <source>
        <dbReference type="SAM" id="MobiDB-lite"/>
    </source>
</evidence>
<keyword evidence="2" id="KW-0732">Signal</keyword>
<comment type="caution">
    <text evidence="3">The sequence shown here is derived from an EMBL/GenBank/DDBJ whole genome shotgun (WGS) entry which is preliminary data.</text>
</comment>
<keyword evidence="4" id="KW-1185">Reference proteome</keyword>
<proteinExistence type="predicted"/>
<evidence type="ECO:0000313" key="3">
    <source>
        <dbReference type="EMBL" id="OWR04569.1"/>
    </source>
</evidence>
<evidence type="ECO:0008006" key="5">
    <source>
        <dbReference type="Google" id="ProtNLM"/>
    </source>
</evidence>
<organism evidence="3 4">
    <name type="scientific">Roseateles puraquae</name>
    <dbReference type="NCBI Taxonomy" id="431059"/>
    <lineage>
        <taxon>Bacteria</taxon>
        <taxon>Pseudomonadati</taxon>
        <taxon>Pseudomonadota</taxon>
        <taxon>Betaproteobacteria</taxon>
        <taxon>Burkholderiales</taxon>
        <taxon>Sphaerotilaceae</taxon>
        <taxon>Roseateles</taxon>
    </lineage>
</organism>
<dbReference type="Proteomes" id="UP000197446">
    <property type="component" value="Unassembled WGS sequence"/>
</dbReference>
<evidence type="ECO:0000256" key="2">
    <source>
        <dbReference type="SAM" id="SignalP"/>
    </source>
</evidence>
<name>A0A254N967_9BURK</name>
<feature type="compositionally biased region" description="Basic residues" evidence="1">
    <location>
        <begin position="40"/>
        <end position="61"/>
    </location>
</feature>
<gene>
    <name evidence="3" type="ORF">CDO81_08275</name>
</gene>
<accession>A0A254N967</accession>